<dbReference type="OrthoDB" id="1909920at2759"/>
<reference evidence="1" key="1">
    <citation type="submission" date="2018-05" db="EMBL/GenBank/DDBJ databases">
        <title>Draft genome of Mucuna pruriens seed.</title>
        <authorList>
            <person name="Nnadi N.E."/>
            <person name="Vos R."/>
            <person name="Hasami M.H."/>
            <person name="Devisetty U.K."/>
            <person name="Aguiy J.C."/>
        </authorList>
    </citation>
    <scope>NUCLEOTIDE SEQUENCE [LARGE SCALE GENOMIC DNA]</scope>
    <source>
        <strain evidence="1">JCA_2017</strain>
    </source>
</reference>
<accession>A0A371HKS6</accession>
<organism evidence="1 2">
    <name type="scientific">Mucuna pruriens</name>
    <name type="common">Velvet bean</name>
    <name type="synonym">Dolichos pruriens</name>
    <dbReference type="NCBI Taxonomy" id="157652"/>
    <lineage>
        <taxon>Eukaryota</taxon>
        <taxon>Viridiplantae</taxon>
        <taxon>Streptophyta</taxon>
        <taxon>Embryophyta</taxon>
        <taxon>Tracheophyta</taxon>
        <taxon>Spermatophyta</taxon>
        <taxon>Magnoliopsida</taxon>
        <taxon>eudicotyledons</taxon>
        <taxon>Gunneridae</taxon>
        <taxon>Pentapetalae</taxon>
        <taxon>rosids</taxon>
        <taxon>fabids</taxon>
        <taxon>Fabales</taxon>
        <taxon>Fabaceae</taxon>
        <taxon>Papilionoideae</taxon>
        <taxon>50 kb inversion clade</taxon>
        <taxon>NPAAA clade</taxon>
        <taxon>indigoferoid/millettioid clade</taxon>
        <taxon>Phaseoleae</taxon>
        <taxon>Mucuna</taxon>
    </lineage>
</organism>
<dbReference type="Gene3D" id="3.30.70.270">
    <property type="match status" value="1"/>
</dbReference>
<dbReference type="SUPFAM" id="SSF56672">
    <property type="entry name" value="DNA/RNA polymerases"/>
    <property type="match status" value="1"/>
</dbReference>
<dbReference type="InterPro" id="IPR043128">
    <property type="entry name" value="Rev_trsase/Diguanyl_cyclase"/>
</dbReference>
<dbReference type="EMBL" id="QJKJ01002310">
    <property type="protein sequence ID" value="RDY03396.1"/>
    <property type="molecule type" value="Genomic_DNA"/>
</dbReference>
<proteinExistence type="predicted"/>
<dbReference type="InterPro" id="IPR043502">
    <property type="entry name" value="DNA/RNA_pol_sf"/>
</dbReference>
<feature type="non-terminal residue" evidence="1">
    <location>
        <position position="1"/>
    </location>
</feature>
<sequence>MNSCMLTWKSTPSTLRKLFYWDFSWAHRGCKLIKKNFHGLASFYRCIFRDINTIVAPLNEIIKKDMGFRWEEPQEKAL</sequence>
<dbReference type="Proteomes" id="UP000257109">
    <property type="component" value="Unassembled WGS sequence"/>
</dbReference>
<gene>
    <name evidence="1" type="ORF">CR513_13034</name>
</gene>
<evidence type="ECO:0000313" key="2">
    <source>
        <dbReference type="Proteomes" id="UP000257109"/>
    </source>
</evidence>
<dbReference type="AlphaFoldDB" id="A0A371HKS6"/>
<evidence type="ECO:0000313" key="1">
    <source>
        <dbReference type="EMBL" id="RDY03396.1"/>
    </source>
</evidence>
<comment type="caution">
    <text evidence="1">The sequence shown here is derived from an EMBL/GenBank/DDBJ whole genome shotgun (WGS) entry which is preliminary data.</text>
</comment>
<name>A0A371HKS6_MUCPR</name>
<keyword evidence="2" id="KW-1185">Reference proteome</keyword>
<protein>
    <submittedName>
        <fullName evidence="1">Uncharacterized protein</fullName>
    </submittedName>
</protein>